<dbReference type="GeneID" id="93610951"/>
<dbReference type="RefSeq" id="XP_067514671.1">
    <property type="nucleotide sequence ID" value="XM_067658570.1"/>
</dbReference>
<dbReference type="OrthoDB" id="2277085at2759"/>
<evidence type="ECO:0000313" key="2">
    <source>
        <dbReference type="Proteomes" id="UP000009138"/>
    </source>
</evidence>
<reference evidence="1 2" key="1">
    <citation type="journal article" date="2009" name="PLoS Genet.">
        <title>Genomic analysis of the basal lineage fungus Rhizopus oryzae reveals a whole-genome duplication.</title>
        <authorList>
            <person name="Ma L.-J."/>
            <person name="Ibrahim A.S."/>
            <person name="Skory C."/>
            <person name="Grabherr M.G."/>
            <person name="Burger G."/>
            <person name="Butler M."/>
            <person name="Elias M."/>
            <person name="Idnurm A."/>
            <person name="Lang B.F."/>
            <person name="Sone T."/>
            <person name="Abe A."/>
            <person name="Calvo S.E."/>
            <person name="Corrochano L.M."/>
            <person name="Engels R."/>
            <person name="Fu J."/>
            <person name="Hansberg W."/>
            <person name="Kim J.-M."/>
            <person name="Kodira C.D."/>
            <person name="Koehrsen M.J."/>
            <person name="Liu B."/>
            <person name="Miranda-Saavedra D."/>
            <person name="O'Leary S."/>
            <person name="Ortiz-Castellanos L."/>
            <person name="Poulter R."/>
            <person name="Rodriguez-Romero J."/>
            <person name="Ruiz-Herrera J."/>
            <person name="Shen Y.-Q."/>
            <person name="Zeng Q."/>
            <person name="Galagan J."/>
            <person name="Birren B.W."/>
            <person name="Cuomo C.A."/>
            <person name="Wickes B.L."/>
        </authorList>
    </citation>
    <scope>NUCLEOTIDE SEQUENCE [LARGE SCALE GENOMIC DNA]</scope>
    <source>
        <strain evidence="2">RA 99-880 / ATCC MYA-4621 / FGSC 9543 / NRRL 43880</strain>
    </source>
</reference>
<accession>I1BSU5</accession>
<evidence type="ECO:0000313" key="1">
    <source>
        <dbReference type="EMBL" id="EIE79275.1"/>
    </source>
</evidence>
<gene>
    <name evidence="1" type="ORF">RO3G_03980</name>
</gene>
<dbReference type="InParanoid" id="I1BSU5"/>
<dbReference type="VEuPathDB" id="FungiDB:RO3G_03980"/>
<protein>
    <submittedName>
        <fullName evidence="1">Uncharacterized protein</fullName>
    </submittedName>
</protein>
<dbReference type="AlphaFoldDB" id="I1BSU5"/>
<sequence length="92" mass="10624">MAVGTNIQLHLSQVRGDVLIVVELDSIRLPLSLDELPQMIPYLDRLYNVVGTIYRCCYENNTADVLSEFVYYLEPKVLQGQEYTKIHQTLHI</sequence>
<name>I1BSU5_RHIO9</name>
<proteinExistence type="predicted"/>
<dbReference type="Proteomes" id="UP000009138">
    <property type="component" value="Unassembled WGS sequence"/>
</dbReference>
<organism evidence="1 2">
    <name type="scientific">Rhizopus delemar (strain RA 99-880 / ATCC MYA-4621 / FGSC 9543 / NRRL 43880)</name>
    <name type="common">Mucormycosis agent</name>
    <name type="synonym">Rhizopus arrhizus var. delemar</name>
    <dbReference type="NCBI Taxonomy" id="246409"/>
    <lineage>
        <taxon>Eukaryota</taxon>
        <taxon>Fungi</taxon>
        <taxon>Fungi incertae sedis</taxon>
        <taxon>Mucoromycota</taxon>
        <taxon>Mucoromycotina</taxon>
        <taxon>Mucoromycetes</taxon>
        <taxon>Mucorales</taxon>
        <taxon>Mucorineae</taxon>
        <taxon>Rhizopodaceae</taxon>
        <taxon>Rhizopus</taxon>
    </lineage>
</organism>
<keyword evidence="2" id="KW-1185">Reference proteome</keyword>
<dbReference type="EMBL" id="CH476733">
    <property type="protein sequence ID" value="EIE79275.1"/>
    <property type="molecule type" value="Genomic_DNA"/>
</dbReference>